<dbReference type="Gene3D" id="3.40.50.790">
    <property type="match status" value="1"/>
</dbReference>
<dbReference type="OrthoDB" id="10251727at2759"/>
<dbReference type="EMBL" id="LBBL01000065">
    <property type="protein sequence ID" value="KKF96053.1"/>
    <property type="molecule type" value="Genomic_DNA"/>
</dbReference>
<evidence type="ECO:0000256" key="1">
    <source>
        <dbReference type="SAM" id="MobiDB-lite"/>
    </source>
</evidence>
<dbReference type="SUPFAM" id="SSF56808">
    <property type="entry name" value="Ribosomal protein L1"/>
    <property type="match status" value="1"/>
</dbReference>
<name>A0A0F8BU30_CERFI</name>
<feature type="region of interest" description="Disordered" evidence="1">
    <location>
        <begin position="320"/>
        <end position="357"/>
    </location>
</feature>
<protein>
    <submittedName>
        <fullName evidence="2">Putative ribosome biogenesis protein C8F11.04</fullName>
    </submittedName>
</protein>
<keyword evidence="3" id="KW-1185">Reference proteome</keyword>
<dbReference type="AlphaFoldDB" id="A0A0F8BU30"/>
<dbReference type="InterPro" id="IPR023674">
    <property type="entry name" value="Ribosomal_uL1-like"/>
</dbReference>
<gene>
    <name evidence="2" type="ORF">CFO_g1586</name>
</gene>
<accession>A0A0F8BU30</accession>
<feature type="region of interest" description="Disordered" evidence="1">
    <location>
        <begin position="191"/>
        <end position="212"/>
    </location>
</feature>
<dbReference type="Proteomes" id="UP000034841">
    <property type="component" value="Unassembled WGS sequence"/>
</dbReference>
<dbReference type="Pfam" id="PF00687">
    <property type="entry name" value="Ribosomal_L1"/>
    <property type="match status" value="1"/>
</dbReference>
<dbReference type="InterPro" id="IPR016095">
    <property type="entry name" value="Ribosomal_uL1_3-a/b-sand"/>
</dbReference>
<organism evidence="2 3">
    <name type="scientific">Ceratocystis fimbriata f. sp. platani</name>
    <dbReference type="NCBI Taxonomy" id="88771"/>
    <lineage>
        <taxon>Eukaryota</taxon>
        <taxon>Fungi</taxon>
        <taxon>Dikarya</taxon>
        <taxon>Ascomycota</taxon>
        <taxon>Pezizomycotina</taxon>
        <taxon>Sordariomycetes</taxon>
        <taxon>Hypocreomycetidae</taxon>
        <taxon>Microascales</taxon>
        <taxon>Ceratocystidaceae</taxon>
        <taxon>Ceratocystis</taxon>
    </lineage>
</organism>
<evidence type="ECO:0000313" key="3">
    <source>
        <dbReference type="Proteomes" id="UP000034841"/>
    </source>
</evidence>
<dbReference type="InterPro" id="IPR028364">
    <property type="entry name" value="Ribosomal_uL1/biogenesis"/>
</dbReference>
<feature type="compositionally biased region" description="Basic and acidic residues" evidence="1">
    <location>
        <begin position="342"/>
        <end position="353"/>
    </location>
</feature>
<reference evidence="2 3" key="1">
    <citation type="submission" date="2015-04" db="EMBL/GenBank/DDBJ databases">
        <title>Genome sequence of Ceratocystis platani, a major pathogen of plane trees.</title>
        <authorList>
            <person name="Belbahri L."/>
        </authorList>
    </citation>
    <scope>NUCLEOTIDE SEQUENCE [LARGE SCALE GENOMIC DNA]</scope>
    <source>
        <strain evidence="2 3">CFO</strain>
    </source>
</reference>
<evidence type="ECO:0000313" key="2">
    <source>
        <dbReference type="EMBL" id="KKF96053.1"/>
    </source>
</evidence>
<proteinExistence type="predicted"/>
<dbReference type="CDD" id="cd00403">
    <property type="entry name" value="Ribosomal_L1"/>
    <property type="match status" value="1"/>
</dbReference>
<sequence>MAPSKTVAAPAQTSITSLLDASQTLKASKALLSHIKKTAVEKSEAAPKKSLLDDPEAETPSSISETPVWLVLTTKRHISDTSRLQPSKISLPHSLNTSEWSTICLITADPQRAYKDIIASGDFPPELAKRITRIISLSKLKAKYSQYEAQRKLFSEHDIFLGDDRIINRLPKILGKTFYKSTAKRPIPVQLQSKAPRGPDGKRGKRVKTEGNINAGTPKEIAAEIEKALSSALVNLSPSANTAIRVGYANWSADKVVANVTTVVNSLVEKFVPQKWNNVRSLMIKGPETASLPIYQTQELWLEGKDVVADESEEAKALKAAQTANTSKKRKAITGASESTEATDKAEDKEPVTKKAKAAAAAAAVAAENETKALNSKIADRKTKLKKAKAKAVKAMD</sequence>
<comment type="caution">
    <text evidence="2">The sequence shown here is derived from an EMBL/GenBank/DDBJ whole genome shotgun (WGS) entry which is preliminary data.</text>
</comment>